<dbReference type="GO" id="GO:0000139">
    <property type="term" value="C:Golgi membrane"/>
    <property type="evidence" value="ECO:0007669"/>
    <property type="project" value="InterPro"/>
</dbReference>
<accession>A0AAV5GL56</accession>
<dbReference type="Pfam" id="PF04142">
    <property type="entry name" value="Nuc_sug_transp"/>
    <property type="match status" value="1"/>
</dbReference>
<dbReference type="EMBL" id="BQKY01000013">
    <property type="protein sequence ID" value="GJN93301.1"/>
    <property type="molecule type" value="Genomic_DNA"/>
</dbReference>
<dbReference type="GO" id="GO:0015165">
    <property type="term" value="F:pyrimidine nucleotide-sugar transmembrane transporter activity"/>
    <property type="evidence" value="ECO:0007669"/>
    <property type="project" value="InterPro"/>
</dbReference>
<evidence type="ECO:0000313" key="11">
    <source>
        <dbReference type="Proteomes" id="UP001342314"/>
    </source>
</evidence>
<evidence type="ECO:0000256" key="1">
    <source>
        <dbReference type="ARBA" id="ARBA00004141"/>
    </source>
</evidence>
<gene>
    <name evidence="10" type="ORF">Rhopal_006348-T1</name>
</gene>
<sequence>MVNVLLGALVTGETVRILLSFEAFHSGAHLSSTLLACCVEIAKLVVAAVALGRGAGGVDQLRLHKPEDSLGRQVLAYVGFFVPALLYLVNNVLYLVGLGLGTPALLQAFVMSKLPLTAIVHHFALRAQKSAHAWVALCIIAVGLAETAVPSVQSALANGSGLSALDALQTPLLGLVIGFNSAAASIWTEKMLKCEAPFWVAQFYLYLFGAAFASVLAMVWDGRVRSGASLTSPPDDLVNSEGLTLVYYGLLVPLTAGVGFIVATILRQRDNLVKLVGSSACIVTVFIAQACFYPNLRDKTLDPNSVLGIGLLAIGTYAFNHFKDSAGPANDGGRERDYAPLPSTDEGVELRQTGLRLGGGADASEDSAIGWRRAWSPFFPPLACLGIVTTLLAIFHGDHSSFSGRDDPPSIMARALSRPGASVQQRLFMSLDSGAMVRLDRVAWPADADAPSEVEVVTLQRFCVEGIADGKPSRQYWLVGDEDVANVNETRPDVARVMNGAFHHGGEGHALGIKSLSTYNGSVSWINETTLLYTKAELGSHPASWMRVWSNYVTVAASGYEIFRNAGLSFDDYFGRFQLDSPPSGSDSATSDWHDASDFIGPEKVGLYCFDKALIVWQRSTYFRDSLDAELFRRTGLKLIGQTSRQPPSCQASDLRVVFLDRNRPVYNLDRLKEIVKSAGPTVTVRTISAEVPYDEQVRNFHDADILFSVHGSHLNNQLFMEPNSTLIEMFPHGFRHDEQRRLSRHTAVRHVELLDNPYPTLDEVRAVGGEEFVVHLERCQRLAGEFGDYDSCLGNYGCRSCHRSLGVKVDEGAFADALSASSPYSDALNEYESDDEVHDDARLLDAAVRANQLLGFMRLVYIAHRLDRSAIVADMPPVHGEGSTARLSDFFDVPKWIEATNVSIVEFSDAKSKTAALPEDISCWGPAWNRQPFLADYKTTMHSWPFPPNLADGRKTSFQAIEVLAASDHAAWLDSHAQAEYGGLETAPPRPEAQLLCFQNVYYVQELVFKAGRPLPPAYTIEELPPDRPLWSLIGRHLRFTRQVDYVVDDFLRTMYGGRIGKFIGVHVRQGDFIRGAKAVNGSQELVDVYAGGVREIQAALKARGVIWRDAPVVFATDSQDAQFLKLLAKMGWIYLDHGKFSTLEKYGGWYPGLLDSAVLSRGIGFVGTHKSTFSYMAQRRVETWNNGIGMVVDAKPRV</sequence>
<dbReference type="AlphaFoldDB" id="A0AAV5GL56"/>
<evidence type="ECO:0000256" key="6">
    <source>
        <dbReference type="ARBA" id="ARBA00023253"/>
    </source>
</evidence>
<dbReference type="Proteomes" id="UP001342314">
    <property type="component" value="Unassembled WGS sequence"/>
</dbReference>
<dbReference type="GO" id="GO:0016757">
    <property type="term" value="F:glycosyltransferase activity"/>
    <property type="evidence" value="ECO:0007669"/>
    <property type="project" value="InterPro"/>
</dbReference>
<evidence type="ECO:0000259" key="9">
    <source>
        <dbReference type="Pfam" id="PF04577"/>
    </source>
</evidence>
<dbReference type="InterPro" id="IPR007271">
    <property type="entry name" value="Nuc_sug_transpt"/>
</dbReference>
<keyword evidence="5 8" id="KW-0472">Membrane</keyword>
<dbReference type="Pfam" id="PF04577">
    <property type="entry name" value="Glyco_transf_61"/>
    <property type="match status" value="1"/>
</dbReference>
<comment type="caution">
    <text evidence="10">The sequence shown here is derived from an EMBL/GenBank/DDBJ whole genome shotgun (WGS) entry which is preliminary data.</text>
</comment>
<keyword evidence="7" id="KW-0119">Carbohydrate metabolism</keyword>
<dbReference type="GO" id="GO:0006004">
    <property type="term" value="P:fucose metabolic process"/>
    <property type="evidence" value="ECO:0007669"/>
    <property type="project" value="UniProtKB-KW"/>
</dbReference>
<organism evidence="10 11">
    <name type="scientific">Rhodotorula paludigena</name>
    <dbReference type="NCBI Taxonomy" id="86838"/>
    <lineage>
        <taxon>Eukaryota</taxon>
        <taxon>Fungi</taxon>
        <taxon>Dikarya</taxon>
        <taxon>Basidiomycota</taxon>
        <taxon>Pucciniomycotina</taxon>
        <taxon>Microbotryomycetes</taxon>
        <taxon>Sporidiobolales</taxon>
        <taxon>Sporidiobolaceae</taxon>
        <taxon>Rhodotorula</taxon>
    </lineage>
</organism>
<dbReference type="Pfam" id="PF10250">
    <property type="entry name" value="O-FucT"/>
    <property type="match status" value="1"/>
</dbReference>
<dbReference type="InterPro" id="IPR019378">
    <property type="entry name" value="GDP-Fuc_O-FucTrfase"/>
</dbReference>
<comment type="subcellular location">
    <subcellularLocation>
        <location evidence="1">Membrane</location>
        <topology evidence="1">Multi-pass membrane protein</topology>
    </subcellularLocation>
</comment>
<feature type="transmembrane region" description="Helical" evidence="8">
    <location>
        <begin position="131"/>
        <end position="149"/>
    </location>
</feature>
<evidence type="ECO:0000256" key="8">
    <source>
        <dbReference type="SAM" id="Phobius"/>
    </source>
</evidence>
<keyword evidence="4 8" id="KW-1133">Transmembrane helix</keyword>
<reference evidence="10 11" key="1">
    <citation type="submission" date="2021-12" db="EMBL/GenBank/DDBJ databases">
        <title>High titer production of polyol ester of fatty acids by Rhodotorula paludigena BS15 towards product separation-free biomass refinery.</title>
        <authorList>
            <person name="Mano J."/>
            <person name="Ono H."/>
            <person name="Tanaka T."/>
            <person name="Naito K."/>
            <person name="Sushida H."/>
            <person name="Ike M."/>
            <person name="Tokuyasu K."/>
            <person name="Kitaoka M."/>
        </authorList>
    </citation>
    <scope>NUCLEOTIDE SEQUENCE [LARGE SCALE GENOMIC DNA]</scope>
    <source>
        <strain evidence="10 11">BS15</strain>
    </source>
</reference>
<feature type="transmembrane region" description="Helical" evidence="8">
    <location>
        <begin position="245"/>
        <end position="266"/>
    </location>
</feature>
<feature type="domain" description="Glycosyltransferase 61 catalytic" evidence="9">
    <location>
        <begin position="645"/>
        <end position="728"/>
    </location>
</feature>
<evidence type="ECO:0000256" key="5">
    <source>
        <dbReference type="ARBA" id="ARBA00023136"/>
    </source>
</evidence>
<keyword evidence="2" id="KW-0808">Transferase</keyword>
<evidence type="ECO:0000256" key="7">
    <source>
        <dbReference type="ARBA" id="ARBA00023277"/>
    </source>
</evidence>
<evidence type="ECO:0000256" key="4">
    <source>
        <dbReference type="ARBA" id="ARBA00022989"/>
    </source>
</evidence>
<protein>
    <recommendedName>
        <fullName evidence="9">Glycosyltransferase 61 catalytic domain-containing protein</fullName>
    </recommendedName>
</protein>
<dbReference type="CDD" id="cd11296">
    <property type="entry name" value="O-FucT_like"/>
    <property type="match status" value="1"/>
</dbReference>
<feature type="transmembrane region" description="Helical" evidence="8">
    <location>
        <begin position="104"/>
        <end position="124"/>
    </location>
</feature>
<evidence type="ECO:0000256" key="2">
    <source>
        <dbReference type="ARBA" id="ARBA00022679"/>
    </source>
</evidence>
<dbReference type="PANTHER" id="PTHR10231">
    <property type="entry name" value="NUCLEOTIDE-SUGAR TRANSMEMBRANE TRANSPORTER"/>
    <property type="match status" value="1"/>
</dbReference>
<keyword evidence="3 8" id="KW-0812">Transmembrane</keyword>
<keyword evidence="11" id="KW-1185">Reference proteome</keyword>
<feature type="transmembrane region" description="Helical" evidence="8">
    <location>
        <begin position="275"/>
        <end position="296"/>
    </location>
</feature>
<name>A0AAV5GL56_9BASI</name>
<evidence type="ECO:0000313" key="10">
    <source>
        <dbReference type="EMBL" id="GJN93301.1"/>
    </source>
</evidence>
<feature type="transmembrane region" description="Helical" evidence="8">
    <location>
        <begin position="199"/>
        <end position="220"/>
    </location>
</feature>
<keyword evidence="6" id="KW-0294">Fucose metabolism</keyword>
<feature type="transmembrane region" description="Helical" evidence="8">
    <location>
        <begin position="169"/>
        <end position="187"/>
    </location>
</feature>
<proteinExistence type="predicted"/>
<evidence type="ECO:0000256" key="3">
    <source>
        <dbReference type="ARBA" id="ARBA00022692"/>
    </source>
</evidence>
<feature type="transmembrane region" description="Helical" evidence="8">
    <location>
        <begin position="74"/>
        <end position="98"/>
    </location>
</feature>
<dbReference type="Gene3D" id="3.40.50.11350">
    <property type="match status" value="1"/>
</dbReference>
<dbReference type="InterPro" id="IPR049625">
    <property type="entry name" value="Glyco_transf_61_cat"/>
</dbReference>